<proteinExistence type="predicted"/>
<evidence type="ECO:0000313" key="3">
    <source>
        <dbReference type="EMBL" id="KGQ18767.1"/>
    </source>
</evidence>
<keyword evidence="2" id="KW-0472">Membrane</keyword>
<accession>A0A0A2WJ77</accession>
<evidence type="ECO:0000256" key="1">
    <source>
        <dbReference type="SAM" id="MobiDB-lite"/>
    </source>
</evidence>
<dbReference type="AlphaFoldDB" id="A0A0A2WJ77"/>
<keyword evidence="2" id="KW-0812">Transmembrane</keyword>
<name>A0A0A2WJ77_9GAMM</name>
<reference evidence="3 4" key="1">
    <citation type="submission" date="2014-09" db="EMBL/GenBank/DDBJ databases">
        <title>Genome sequences of Lysobacter dokdonensis DS-58.</title>
        <authorList>
            <person name="Kim J.F."/>
            <person name="Kwak M.-J."/>
        </authorList>
    </citation>
    <scope>NUCLEOTIDE SEQUENCE [LARGE SCALE GENOMIC DNA]</scope>
    <source>
        <strain evidence="3 4">DS-58</strain>
    </source>
</reference>
<feature type="region of interest" description="Disordered" evidence="1">
    <location>
        <begin position="24"/>
        <end position="45"/>
    </location>
</feature>
<comment type="caution">
    <text evidence="3">The sequence shown here is derived from an EMBL/GenBank/DDBJ whole genome shotgun (WGS) entry which is preliminary data.</text>
</comment>
<dbReference type="EMBL" id="JRKJ01000016">
    <property type="protein sequence ID" value="KGQ18767.1"/>
    <property type="molecule type" value="Genomic_DNA"/>
</dbReference>
<organism evidence="3 4">
    <name type="scientific">Lysobacter dokdonensis DS-58</name>
    <dbReference type="NCBI Taxonomy" id="1300345"/>
    <lineage>
        <taxon>Bacteria</taxon>
        <taxon>Pseudomonadati</taxon>
        <taxon>Pseudomonadota</taxon>
        <taxon>Gammaproteobacteria</taxon>
        <taxon>Lysobacterales</taxon>
        <taxon>Lysobacteraceae</taxon>
        <taxon>Noviluteimonas</taxon>
    </lineage>
</organism>
<dbReference type="Proteomes" id="UP000030518">
    <property type="component" value="Unassembled WGS sequence"/>
</dbReference>
<keyword evidence="2" id="KW-1133">Transmembrane helix</keyword>
<keyword evidence="4" id="KW-1185">Reference proteome</keyword>
<feature type="transmembrane region" description="Helical" evidence="2">
    <location>
        <begin position="6"/>
        <end position="21"/>
    </location>
</feature>
<evidence type="ECO:0000256" key="2">
    <source>
        <dbReference type="SAM" id="Phobius"/>
    </source>
</evidence>
<dbReference type="PATRIC" id="fig|1300345.3.peg.1976"/>
<sequence>MKRLLYFLYVCAIMLIVFVAGRERDGERSWSNSTGRGYYSGGGHK</sequence>
<protein>
    <submittedName>
        <fullName evidence="3">Uncharacterized protein</fullName>
    </submittedName>
</protein>
<gene>
    <name evidence="3" type="ORF">LF41_300</name>
</gene>
<evidence type="ECO:0000313" key="4">
    <source>
        <dbReference type="Proteomes" id="UP000030518"/>
    </source>
</evidence>
<dbReference type="RefSeq" id="WP_161786951.1">
    <property type="nucleotide sequence ID" value="NZ_JRKJ01000016.1"/>
</dbReference>